<accession>A0A151AQL2</accession>
<dbReference type="RefSeq" id="WP_061857496.1">
    <property type="nucleotide sequence ID" value="NZ_LTBB01000002.1"/>
</dbReference>
<dbReference type="GO" id="GO:0030975">
    <property type="term" value="F:thiamine binding"/>
    <property type="evidence" value="ECO:0007669"/>
    <property type="project" value="InterPro"/>
</dbReference>
<dbReference type="InterPro" id="IPR053149">
    <property type="entry name" value="TPK"/>
</dbReference>
<evidence type="ECO:0000313" key="8">
    <source>
        <dbReference type="Proteomes" id="UP000075374"/>
    </source>
</evidence>
<dbReference type="Gene3D" id="3.40.50.10240">
    <property type="entry name" value="Thiamin pyrophosphokinase, catalytic domain"/>
    <property type="match status" value="1"/>
</dbReference>
<keyword evidence="2" id="KW-0547">Nucleotide-binding</keyword>
<keyword evidence="8" id="KW-1185">Reference proteome</keyword>
<keyword evidence="1 7" id="KW-0808">Transferase</keyword>
<keyword evidence="4" id="KW-0067">ATP-binding</keyword>
<organism evidence="7 8">
    <name type="scientific">Clostridium colicanis DSM 13634</name>
    <dbReference type="NCBI Taxonomy" id="1121305"/>
    <lineage>
        <taxon>Bacteria</taxon>
        <taxon>Bacillati</taxon>
        <taxon>Bacillota</taxon>
        <taxon>Clostridia</taxon>
        <taxon>Eubacteriales</taxon>
        <taxon>Clostridiaceae</taxon>
        <taxon>Clostridium</taxon>
    </lineage>
</organism>
<name>A0A151AQL2_9CLOT</name>
<dbReference type="PATRIC" id="fig|1121305.3.peg.574"/>
<feature type="domain" description="Thiamin pyrophosphokinase thiamin-binding" evidence="6">
    <location>
        <begin position="139"/>
        <end position="205"/>
    </location>
</feature>
<dbReference type="GO" id="GO:0005524">
    <property type="term" value="F:ATP binding"/>
    <property type="evidence" value="ECO:0007669"/>
    <property type="project" value="UniProtKB-KW"/>
</dbReference>
<dbReference type="SMART" id="SM00983">
    <property type="entry name" value="TPK_B1_binding"/>
    <property type="match status" value="1"/>
</dbReference>
<evidence type="ECO:0000256" key="3">
    <source>
        <dbReference type="ARBA" id="ARBA00022777"/>
    </source>
</evidence>
<evidence type="ECO:0000256" key="1">
    <source>
        <dbReference type="ARBA" id="ARBA00022679"/>
    </source>
</evidence>
<evidence type="ECO:0000256" key="4">
    <source>
        <dbReference type="ARBA" id="ARBA00022840"/>
    </source>
</evidence>
<dbReference type="EMBL" id="LTBB01000002">
    <property type="protein sequence ID" value="KYH29931.1"/>
    <property type="molecule type" value="Genomic_DNA"/>
</dbReference>
<dbReference type="PANTHER" id="PTHR41299">
    <property type="entry name" value="THIAMINE PYROPHOSPHOKINASE"/>
    <property type="match status" value="1"/>
</dbReference>
<dbReference type="NCBIfam" id="TIGR01378">
    <property type="entry name" value="thi_PPkinase"/>
    <property type="match status" value="1"/>
</dbReference>
<evidence type="ECO:0000313" key="7">
    <source>
        <dbReference type="EMBL" id="KYH29931.1"/>
    </source>
</evidence>
<dbReference type="GO" id="GO:0004788">
    <property type="term" value="F:thiamine diphosphokinase activity"/>
    <property type="evidence" value="ECO:0007669"/>
    <property type="project" value="UniProtKB-UniRule"/>
</dbReference>
<dbReference type="SUPFAM" id="SSF63999">
    <property type="entry name" value="Thiamin pyrophosphokinase, catalytic domain"/>
    <property type="match status" value="1"/>
</dbReference>
<keyword evidence="3 7" id="KW-0418">Kinase</keyword>
<dbReference type="GO" id="GO:0006772">
    <property type="term" value="P:thiamine metabolic process"/>
    <property type="evidence" value="ECO:0007669"/>
    <property type="project" value="UniProtKB-UniRule"/>
</dbReference>
<dbReference type="AlphaFoldDB" id="A0A151AQL2"/>
<dbReference type="GO" id="GO:0009229">
    <property type="term" value="P:thiamine diphosphate biosynthetic process"/>
    <property type="evidence" value="ECO:0007669"/>
    <property type="project" value="InterPro"/>
</dbReference>
<dbReference type="InterPro" id="IPR036759">
    <property type="entry name" value="TPK_catalytic_sf"/>
</dbReference>
<sequence length="211" mass="23183">MKVVIVSGGKAPSYDIVKQELKGSSCLICADSGANCLYEYNISPNIIVGDLDSINHDALDFFVKKNINIIKYPREKDFTDTEAAVDKAIELGAREITILGATGSRIDHILGNIGILLKCMELGVNSIIKDENNIIRLIDKPIKLKGNIGDTFSLIPYCETIEDLSIYGAKYPLCDYKLEIGSSLGISNEFSREEISIEFNNGILILICSKD</sequence>
<dbReference type="InterPro" id="IPR007371">
    <property type="entry name" value="TPK_catalytic"/>
</dbReference>
<evidence type="ECO:0000259" key="6">
    <source>
        <dbReference type="SMART" id="SM00983"/>
    </source>
</evidence>
<dbReference type="InterPro" id="IPR006282">
    <property type="entry name" value="Thi_PPkinase"/>
</dbReference>
<gene>
    <name evidence="7" type="primary">thiN</name>
    <name evidence="7" type="ORF">CLCOL_05690</name>
</gene>
<dbReference type="PANTHER" id="PTHR41299:SF1">
    <property type="entry name" value="THIAMINE PYROPHOSPHOKINASE"/>
    <property type="match status" value="1"/>
</dbReference>
<reference evidence="7 8" key="1">
    <citation type="submission" date="2016-02" db="EMBL/GenBank/DDBJ databases">
        <title>Genome sequence of Clostridium colicanis DSM 13634.</title>
        <authorList>
            <person name="Poehlein A."/>
            <person name="Daniel R."/>
        </authorList>
    </citation>
    <scope>NUCLEOTIDE SEQUENCE [LARGE SCALE GENOMIC DNA]</scope>
    <source>
        <strain evidence="7 8">DSM 13634</strain>
    </source>
</reference>
<dbReference type="SUPFAM" id="SSF63862">
    <property type="entry name" value="Thiamin pyrophosphokinase, substrate-binding domain"/>
    <property type="match status" value="1"/>
</dbReference>
<proteinExistence type="predicted"/>
<dbReference type="InterPro" id="IPR036371">
    <property type="entry name" value="TPK_B1-bd_sf"/>
</dbReference>
<evidence type="ECO:0000256" key="2">
    <source>
        <dbReference type="ARBA" id="ARBA00022741"/>
    </source>
</evidence>
<protein>
    <recommendedName>
        <fullName evidence="5">Thiamine diphosphokinase</fullName>
        <ecNumber evidence="5">2.7.6.2</ecNumber>
    </recommendedName>
</protein>
<dbReference type="GO" id="GO:0016301">
    <property type="term" value="F:kinase activity"/>
    <property type="evidence" value="ECO:0007669"/>
    <property type="project" value="UniProtKB-KW"/>
</dbReference>
<evidence type="ECO:0000256" key="5">
    <source>
        <dbReference type="NCBIfam" id="TIGR01378"/>
    </source>
</evidence>
<comment type="caution">
    <text evidence="7">The sequence shown here is derived from an EMBL/GenBank/DDBJ whole genome shotgun (WGS) entry which is preliminary data.</text>
</comment>
<dbReference type="STRING" id="1121305.CLCOL_05690"/>
<dbReference type="Pfam" id="PF04265">
    <property type="entry name" value="TPK_B1_binding"/>
    <property type="match status" value="1"/>
</dbReference>
<dbReference type="InterPro" id="IPR007373">
    <property type="entry name" value="Thiamin_PyroPKinase_B1-bd"/>
</dbReference>
<dbReference type="Pfam" id="PF04263">
    <property type="entry name" value="TPK_catalytic"/>
    <property type="match status" value="1"/>
</dbReference>
<dbReference type="EC" id="2.7.6.2" evidence="5"/>
<dbReference type="CDD" id="cd07995">
    <property type="entry name" value="TPK"/>
    <property type="match status" value="1"/>
</dbReference>
<dbReference type="Proteomes" id="UP000075374">
    <property type="component" value="Unassembled WGS sequence"/>
</dbReference>